<proteinExistence type="predicted"/>
<dbReference type="PANTHER" id="PTHR10039:SF16">
    <property type="entry name" value="GPI INOSITOL-DEACYLASE"/>
    <property type="match status" value="1"/>
</dbReference>
<dbReference type="AlphaFoldDB" id="A0AAJ0BTS0"/>
<evidence type="ECO:0000313" key="4">
    <source>
        <dbReference type="EMBL" id="KAK1762907.1"/>
    </source>
</evidence>
<protein>
    <recommendedName>
        <fullName evidence="6">NACHT domain-containing protein</fullName>
    </recommendedName>
</protein>
<comment type="caution">
    <text evidence="4">The sequence shown here is derived from an EMBL/GenBank/DDBJ whole genome shotgun (WGS) entry which is preliminary data.</text>
</comment>
<keyword evidence="5" id="KW-1185">Reference proteome</keyword>
<keyword evidence="1" id="KW-0677">Repeat</keyword>
<feature type="domain" description="Nephrocystin 3-like N-terminal" evidence="3">
    <location>
        <begin position="167"/>
        <end position="336"/>
    </location>
</feature>
<sequence length="775" mass="87934">MCALLLSTEKIVRAVNRGQVYELVYKPENTLELALQHLRDALVGLYAASLELLANSSKLLSQNTAAQTIHAILHPGGTESLFKKLDDLETQLGRDVQACQSAWSAAADKRLTGLLHGLDAPITRIDDGVGTLLEIVDWNEQKDILEWISLVPYRKHHDEVKMLRTRNTCEWLLGDDKFREWEKTSLSVILWLQGSPGAGKTYLTSKVIDQIDSLPETCNNEGFAFFYCNRNEEERRKPLSVLRSYVRQLSTAVRSPGHMRKQLRDLYRETIRNGSDLGLDACKQQLLESVNLYLKTTLVLDALDECEPELRGQLVNMIEDLLSKSERPLKVFISSRPDGDIRDRFASLPNIEIQATDNQDDIEKFVNEEIVKHRRWHRISPSLREEVVTTLLGRSGGMFQWAYLQIKELLELQTEQTIRDRLGKLPEDLEGAYDEIYGKIQSRHKYEKAFADRAFKWVMCACKPLGSEELLSAVRLDPDTDNSHLDERVDEGLLLELCNNLLVLDSQREVWRFSHLSVREYFEENHWGLWQAHCHAAKVCLGLLIETHKNPTSKGKPQDIFDLAHPFQKYLRHHWMIHVRSYDVQVTDDEQEADLILARLLRTFLGSPRESSAQYQGWYDQVASERPPWSSALSEVRKEEISPKDVPIFAICRFSFYTLLRDWWDSAEIEVLQINDNGKNLLVLAAIASCKPICKNLVKQGIPVNMVLQSGGYGSALAAAACSGKTETVKFLVQEGAEVNMVLQSGDYGSALAVAVAQAGETATVKFLIQEGAKM</sequence>
<dbReference type="InterPro" id="IPR002110">
    <property type="entry name" value="Ankyrin_rpt"/>
</dbReference>
<dbReference type="InterPro" id="IPR036770">
    <property type="entry name" value="Ankyrin_rpt-contain_sf"/>
</dbReference>
<dbReference type="SUPFAM" id="SSF52540">
    <property type="entry name" value="P-loop containing nucleoside triphosphate hydrolases"/>
    <property type="match status" value="1"/>
</dbReference>
<dbReference type="Pfam" id="PF22939">
    <property type="entry name" value="WHD_GPIID"/>
    <property type="match status" value="1"/>
</dbReference>
<evidence type="ECO:0000256" key="1">
    <source>
        <dbReference type="ARBA" id="ARBA00022737"/>
    </source>
</evidence>
<reference evidence="4" key="1">
    <citation type="submission" date="2023-06" db="EMBL/GenBank/DDBJ databases">
        <title>Genome-scale phylogeny and comparative genomics of the fungal order Sordariales.</title>
        <authorList>
            <consortium name="Lawrence Berkeley National Laboratory"/>
            <person name="Hensen N."/>
            <person name="Bonometti L."/>
            <person name="Westerberg I."/>
            <person name="Brannstrom I.O."/>
            <person name="Guillou S."/>
            <person name="Cros-Aarteil S."/>
            <person name="Calhoun S."/>
            <person name="Haridas S."/>
            <person name="Kuo A."/>
            <person name="Mondo S."/>
            <person name="Pangilinan J."/>
            <person name="Riley R."/>
            <person name="Labutti K."/>
            <person name="Andreopoulos B."/>
            <person name="Lipzen A."/>
            <person name="Chen C."/>
            <person name="Yanf M."/>
            <person name="Daum C."/>
            <person name="Ng V."/>
            <person name="Clum A."/>
            <person name="Steindorff A."/>
            <person name="Ohm R."/>
            <person name="Martin F."/>
            <person name="Silar P."/>
            <person name="Natvig D."/>
            <person name="Lalanne C."/>
            <person name="Gautier V."/>
            <person name="Ament-Velasquez S.L."/>
            <person name="Kruys A."/>
            <person name="Hutchinson M.I."/>
            <person name="Powell A.J."/>
            <person name="Barry K."/>
            <person name="Miller A.N."/>
            <person name="Grigoriev I.V."/>
            <person name="Debuchy R."/>
            <person name="Gladieux P."/>
            <person name="Thoren M.H."/>
            <person name="Johannesson H."/>
        </authorList>
    </citation>
    <scope>NUCLEOTIDE SEQUENCE</scope>
    <source>
        <strain evidence="4">8032-3</strain>
    </source>
</reference>
<name>A0AAJ0BTS0_9PEZI</name>
<organism evidence="4 5">
    <name type="scientific">Phialemonium atrogriseum</name>
    <dbReference type="NCBI Taxonomy" id="1093897"/>
    <lineage>
        <taxon>Eukaryota</taxon>
        <taxon>Fungi</taxon>
        <taxon>Dikarya</taxon>
        <taxon>Ascomycota</taxon>
        <taxon>Pezizomycotina</taxon>
        <taxon>Sordariomycetes</taxon>
        <taxon>Sordariomycetidae</taxon>
        <taxon>Cephalothecales</taxon>
        <taxon>Cephalothecaceae</taxon>
        <taxon>Phialemonium</taxon>
    </lineage>
</organism>
<accession>A0AAJ0BTS0</accession>
<dbReference type="Gene3D" id="3.40.50.300">
    <property type="entry name" value="P-loop containing nucleotide triphosphate hydrolases"/>
    <property type="match status" value="1"/>
</dbReference>
<feature type="domain" description="GPI inositol-deacylase winged helix" evidence="2">
    <location>
        <begin position="447"/>
        <end position="524"/>
    </location>
</feature>
<dbReference type="EMBL" id="MU839032">
    <property type="protein sequence ID" value="KAK1762907.1"/>
    <property type="molecule type" value="Genomic_DNA"/>
</dbReference>
<evidence type="ECO:0008006" key="6">
    <source>
        <dbReference type="Google" id="ProtNLM"/>
    </source>
</evidence>
<dbReference type="Proteomes" id="UP001244011">
    <property type="component" value="Unassembled WGS sequence"/>
</dbReference>
<dbReference type="Pfam" id="PF12796">
    <property type="entry name" value="Ank_2"/>
    <property type="match status" value="1"/>
</dbReference>
<dbReference type="RefSeq" id="XP_060279120.1">
    <property type="nucleotide sequence ID" value="XM_060424991.1"/>
</dbReference>
<dbReference type="PANTHER" id="PTHR10039">
    <property type="entry name" value="AMELOGENIN"/>
    <property type="match status" value="1"/>
</dbReference>
<dbReference type="GeneID" id="85308178"/>
<dbReference type="InterPro" id="IPR056884">
    <property type="entry name" value="NPHP3-like_N"/>
</dbReference>
<dbReference type="InterPro" id="IPR054471">
    <property type="entry name" value="GPIID_WHD"/>
</dbReference>
<dbReference type="SMART" id="SM00248">
    <property type="entry name" value="ANK"/>
    <property type="match status" value="2"/>
</dbReference>
<dbReference type="InterPro" id="IPR027417">
    <property type="entry name" value="P-loop_NTPase"/>
</dbReference>
<dbReference type="Gene3D" id="1.25.40.20">
    <property type="entry name" value="Ankyrin repeat-containing domain"/>
    <property type="match status" value="1"/>
</dbReference>
<dbReference type="Pfam" id="PF24883">
    <property type="entry name" value="NPHP3_N"/>
    <property type="match status" value="1"/>
</dbReference>
<gene>
    <name evidence="4" type="ORF">QBC33DRAFT_460474</name>
</gene>
<evidence type="ECO:0000259" key="2">
    <source>
        <dbReference type="Pfam" id="PF22939"/>
    </source>
</evidence>
<evidence type="ECO:0000259" key="3">
    <source>
        <dbReference type="Pfam" id="PF24883"/>
    </source>
</evidence>
<evidence type="ECO:0000313" key="5">
    <source>
        <dbReference type="Proteomes" id="UP001244011"/>
    </source>
</evidence>
<dbReference type="SUPFAM" id="SSF48403">
    <property type="entry name" value="Ankyrin repeat"/>
    <property type="match status" value="1"/>
</dbReference>